<accession>A0ABS6XY57</accession>
<name>A0ABS6XY57_9FLAO</name>
<organism evidence="1 2">
    <name type="scientific">Flavobacterium taihuense</name>
    <dbReference type="NCBI Taxonomy" id="2857508"/>
    <lineage>
        <taxon>Bacteria</taxon>
        <taxon>Pseudomonadati</taxon>
        <taxon>Bacteroidota</taxon>
        <taxon>Flavobacteriia</taxon>
        <taxon>Flavobacteriales</taxon>
        <taxon>Flavobacteriaceae</taxon>
        <taxon>Flavobacterium</taxon>
    </lineage>
</organism>
<comment type="caution">
    <text evidence="1">The sequence shown here is derived from an EMBL/GenBank/DDBJ whole genome shotgun (WGS) entry which is preliminary data.</text>
</comment>
<evidence type="ECO:0000313" key="1">
    <source>
        <dbReference type="EMBL" id="MBW4361618.1"/>
    </source>
</evidence>
<dbReference type="RefSeq" id="WP_219318119.1">
    <property type="nucleotide sequence ID" value="NZ_JAHWYN010000013.1"/>
</dbReference>
<keyword evidence="2" id="KW-1185">Reference proteome</keyword>
<dbReference type="Proteomes" id="UP000812031">
    <property type="component" value="Unassembled WGS sequence"/>
</dbReference>
<gene>
    <name evidence="1" type="ORF">KZH69_14085</name>
</gene>
<evidence type="ECO:0000313" key="2">
    <source>
        <dbReference type="Proteomes" id="UP000812031"/>
    </source>
</evidence>
<sequence>MKTSKKLSFPKLENEFLENILRQLVNQYAVIQLFFTKQASPLFSNLIIHVGKKTDAEQLQSTKWVKKVRNRYQINVIFIYSGRLHHRFSLGHPFIELYCRPSALIYQNSAAVNPLVIARDWKQYKKKFHAFEERFYNDHDLLKSQIHNLISEGAANSVFTSYARLMEYDLEYLEELYAANTFHSLPLEERINNLIAYIPEIQKYFVKKSHSSYYLTDLFAKAKEASINDGEPIHKDEMYEAVGIAEQSLYRLIEERLDELKKRIKKELSERHEAPYQIDNKLKEETLDIAVATIVKSVDAEQIYLYHQITFGEKTTYYLMLIANGAGNEKLKSITQSLKSKIGGECDFVLISHNRYWIQENLYQHQSFFAKIIQDKNRIYSSSPYHPELHWEVPHSPYHADLYFYYKPAKDSAFQFFTMANNAKENYQGIDYFFTLFFLSFCRTYIFAKTYYLPNYLSNEALWQLCLYADPELRKYNYMIEQFWTDFFPYLDRHMTLNHKLSKFHKEEADQMIAIVEKLMHELHNLVIEGGLLDFEQDR</sequence>
<proteinExistence type="predicted"/>
<reference evidence="1 2" key="1">
    <citation type="submission" date="2021-07" db="EMBL/GenBank/DDBJ databases">
        <title>Flavobacterium sp. nov. isolated from sediment on the Taihu Lake.</title>
        <authorList>
            <person name="Qu J.-H."/>
        </authorList>
    </citation>
    <scope>NUCLEOTIDE SEQUENCE [LARGE SCALE GENOMIC DNA]</scope>
    <source>
        <strain evidence="1 2">NAS39</strain>
    </source>
</reference>
<dbReference type="EMBL" id="JAHWYN010000013">
    <property type="protein sequence ID" value="MBW4361618.1"/>
    <property type="molecule type" value="Genomic_DNA"/>
</dbReference>
<protein>
    <submittedName>
        <fullName evidence="1">Uncharacterized protein</fullName>
    </submittedName>
</protein>